<keyword evidence="4" id="KW-1185">Reference proteome</keyword>
<feature type="region of interest" description="Disordered" evidence="1">
    <location>
        <begin position="92"/>
        <end position="124"/>
    </location>
</feature>
<protein>
    <submittedName>
        <fullName evidence="3">Uncharacterized protein</fullName>
    </submittedName>
</protein>
<accession>A0A6C2UDV0</accession>
<keyword evidence="2" id="KW-1133">Transmembrane helix</keyword>
<feature type="transmembrane region" description="Helical" evidence="2">
    <location>
        <begin position="63"/>
        <end position="81"/>
    </location>
</feature>
<name>A0A6C2UDV0_9BACT</name>
<evidence type="ECO:0000256" key="2">
    <source>
        <dbReference type="SAM" id="Phobius"/>
    </source>
</evidence>
<keyword evidence="2" id="KW-0812">Transmembrane</keyword>
<evidence type="ECO:0000313" key="3">
    <source>
        <dbReference type="EMBL" id="VGO18340.1"/>
    </source>
</evidence>
<gene>
    <name evidence="3" type="ORF">SCARR_00392</name>
</gene>
<reference evidence="3 4" key="1">
    <citation type="submission" date="2019-04" db="EMBL/GenBank/DDBJ databases">
        <authorList>
            <person name="Van Vliet M D."/>
        </authorList>
    </citation>
    <scope>NUCLEOTIDE SEQUENCE [LARGE SCALE GENOMIC DNA]</scope>
    <source>
        <strain evidence="3 4">F21</strain>
    </source>
</reference>
<dbReference type="Proteomes" id="UP000346198">
    <property type="component" value="Unassembled WGS sequence"/>
</dbReference>
<dbReference type="EMBL" id="CAAHFH010000001">
    <property type="protein sequence ID" value="VGO18340.1"/>
    <property type="molecule type" value="Genomic_DNA"/>
</dbReference>
<sequence>MAFVNSFSNNSNPTSIIRKQSGSYIPHIHDIHPPPFTVGYVLEVSRAVNGRNITSYNTFMKRIIWILVIAALAGAAAFSLMRYTPIEPVAPIEPSPDLPKQLTKPVETQKPQREPAIKPKPVIPESKPVENGALEEPAVELFPVALKNYSYAFWLNGWKKNLNDKSADILSFETGHYGLTLDLSDFGKTRFSLLNDKADYTEALREDTKRISGLDPVELVIKVNVDGRIFRAVTCQAGIDQGVKKLQAARLWESGQLVQHYDLIGLVFKDDSGLELSCEGKLDIVVWPNSLALNLELAPEQSGWSNAKIGMQFNDWHTEKTISGAWETGAKKQFRIACDLNGREKVKNGIAIQLNTPQNQNFPVEFDDVYNCYFAKISKRDLKRRWKTGYTDIREYDEFDISIENSNGNTYVPFQLDLSNPGNITGLCPILCLKDGTPTGIPVQLSKNWHHEGLGAYLRAYALIPAKQGASNYKLRIAYGFYGTLPSASHAQLSLIGWGKDGAHGNNGRWDQLAIGCWGETICFDMDMSCVENVITDVRLLMTRNGRTGGKWTWTDAGWGGDWMNLRDNHDQKLYFTELKTAYVSQGPCLTEVHYDGYYGSEREVDLKATVRTLRTDDYARTFLSFNYTFTKPVSATDGWLFKMGKTSRLVTPEVAYGNIDGLIKEHKVPSRLDKGEVYLKQTELTGNGPWWVAFPGAYKVDGKDWGTGSRALVIRSYEALLDGKTYTNPTISFPVYRVESRGNINLDMILTPPKGVKEFQPGDTVAFEAEWITLPRIADDYYGPNEIFRKHLAKYPRSWKSVYREALGNNLKVQTVGGTVKQSYPIIIEATRSDDIQVKIAGGVGVVPIRFEGLESANYALYQVVGSKRSKLDQSVHGNDFWQTRYDPKSNTYSLTFNLPLDGLRTSGWILRAD</sequence>
<organism evidence="3 4">
    <name type="scientific">Pontiella sulfatireligans</name>
    <dbReference type="NCBI Taxonomy" id="2750658"/>
    <lineage>
        <taxon>Bacteria</taxon>
        <taxon>Pseudomonadati</taxon>
        <taxon>Kiritimatiellota</taxon>
        <taxon>Kiritimatiellia</taxon>
        <taxon>Kiritimatiellales</taxon>
        <taxon>Pontiellaceae</taxon>
        <taxon>Pontiella</taxon>
    </lineage>
</organism>
<evidence type="ECO:0000313" key="4">
    <source>
        <dbReference type="Proteomes" id="UP000346198"/>
    </source>
</evidence>
<dbReference type="AlphaFoldDB" id="A0A6C2UDV0"/>
<proteinExistence type="predicted"/>
<keyword evidence="2" id="KW-0472">Membrane</keyword>
<evidence type="ECO:0000256" key="1">
    <source>
        <dbReference type="SAM" id="MobiDB-lite"/>
    </source>
</evidence>